<feature type="domain" description="HTH myb-type" evidence="7">
    <location>
        <begin position="276"/>
        <end position="336"/>
    </location>
</feature>
<evidence type="ECO:0000256" key="4">
    <source>
        <dbReference type="ARBA" id="ARBA00023054"/>
    </source>
</evidence>
<dbReference type="GO" id="GO:0005634">
    <property type="term" value="C:nucleus"/>
    <property type="evidence" value="ECO:0007669"/>
    <property type="project" value="UniProtKB-SubCell"/>
</dbReference>
<keyword evidence="5" id="KW-0804">Transcription</keyword>
<dbReference type="FunFam" id="1.10.10.60:FF:000002">
    <property type="entry name" value="Myb family transcription factor"/>
    <property type="match status" value="1"/>
</dbReference>
<dbReference type="PANTHER" id="PTHR31499:SF85">
    <property type="entry name" value="TRANSCRIPTION FACTOR MYB-RELATED FAMILY"/>
    <property type="match status" value="1"/>
</dbReference>
<keyword evidence="6" id="KW-0539">Nucleus</keyword>
<dbReference type="PROSITE" id="PS51294">
    <property type="entry name" value="HTH_MYB"/>
    <property type="match status" value="1"/>
</dbReference>
<evidence type="ECO:0000313" key="9">
    <source>
        <dbReference type="Proteomes" id="UP001161247"/>
    </source>
</evidence>
<dbReference type="InterPro" id="IPR009057">
    <property type="entry name" value="Homeodomain-like_sf"/>
</dbReference>
<dbReference type="GO" id="GO:0003700">
    <property type="term" value="F:DNA-binding transcription factor activity"/>
    <property type="evidence" value="ECO:0007669"/>
    <property type="project" value="InterPro"/>
</dbReference>
<evidence type="ECO:0000256" key="6">
    <source>
        <dbReference type="ARBA" id="ARBA00023242"/>
    </source>
</evidence>
<comment type="subcellular location">
    <subcellularLocation>
        <location evidence="1">Nucleus</location>
    </subcellularLocation>
</comment>
<comment type="similarity">
    <text evidence="2">Belongs to the MYB-CC family.</text>
</comment>
<organism evidence="8 9">
    <name type="scientific">Oldenlandia corymbosa var. corymbosa</name>
    <dbReference type="NCBI Taxonomy" id="529605"/>
    <lineage>
        <taxon>Eukaryota</taxon>
        <taxon>Viridiplantae</taxon>
        <taxon>Streptophyta</taxon>
        <taxon>Embryophyta</taxon>
        <taxon>Tracheophyta</taxon>
        <taxon>Spermatophyta</taxon>
        <taxon>Magnoliopsida</taxon>
        <taxon>eudicotyledons</taxon>
        <taxon>Gunneridae</taxon>
        <taxon>Pentapetalae</taxon>
        <taxon>asterids</taxon>
        <taxon>lamiids</taxon>
        <taxon>Gentianales</taxon>
        <taxon>Rubiaceae</taxon>
        <taxon>Rubioideae</taxon>
        <taxon>Spermacoceae</taxon>
        <taxon>Hedyotis-Oldenlandia complex</taxon>
        <taxon>Oldenlandia</taxon>
    </lineage>
</organism>
<reference evidence="8" key="1">
    <citation type="submission" date="2023-03" db="EMBL/GenBank/DDBJ databases">
        <authorList>
            <person name="Julca I."/>
        </authorList>
    </citation>
    <scope>NUCLEOTIDE SEQUENCE</scope>
</reference>
<dbReference type="Gene3D" id="1.10.10.60">
    <property type="entry name" value="Homeodomain-like"/>
    <property type="match status" value="1"/>
</dbReference>
<gene>
    <name evidence="8" type="ORF">OLC1_LOCUS7902</name>
</gene>
<dbReference type="SUPFAM" id="SSF46689">
    <property type="entry name" value="Homeodomain-like"/>
    <property type="match status" value="1"/>
</dbReference>
<dbReference type="PANTHER" id="PTHR31499">
    <property type="entry name" value="MYB FAMILY TRANSCRIPTION FACTOR PHL11"/>
    <property type="match status" value="1"/>
</dbReference>
<accession>A0AAV1CP50</accession>
<evidence type="ECO:0000256" key="3">
    <source>
        <dbReference type="ARBA" id="ARBA00023015"/>
    </source>
</evidence>
<keyword evidence="3" id="KW-0805">Transcription regulation</keyword>
<keyword evidence="9" id="KW-1185">Reference proteome</keyword>
<evidence type="ECO:0000256" key="5">
    <source>
        <dbReference type="ARBA" id="ARBA00023163"/>
    </source>
</evidence>
<dbReference type="InterPro" id="IPR025756">
    <property type="entry name" value="Myb_CC_LHEQLE"/>
</dbReference>
<dbReference type="InterPro" id="IPR046955">
    <property type="entry name" value="PHR1-like"/>
</dbReference>
<dbReference type="EMBL" id="OX459120">
    <property type="protein sequence ID" value="CAI9097409.1"/>
    <property type="molecule type" value="Genomic_DNA"/>
</dbReference>
<evidence type="ECO:0000256" key="2">
    <source>
        <dbReference type="ARBA" id="ARBA00006783"/>
    </source>
</evidence>
<evidence type="ECO:0000259" key="7">
    <source>
        <dbReference type="PROSITE" id="PS51294"/>
    </source>
</evidence>
<sequence>MNIHRSGAGSHDRLMGNCFKSTDFYALDYHQLPNKLPYQCLGQQSSDSNMGFYSQPGLPSTEEESSNIYKQQNFWANDNNPSSSSSSSSSCCSSTIMDHFGSPASALVATEIFMGLTPQFDFRKNGDHHQPSCNYINPPQMSKIRPQDLHIPSSYVQQQQQQQGSFLFGDSSYASQAYNAAFPSVPKSQPSISYRTNPFNNLSEEERLLYLKSKLLDDIDDSNKRPRPNPLELNQEIGVPCNLYDSQYPNSSPVAGRPPCGVSGISCNNNSTSPGSVNKTRIRWTQELHDRFVECVNCLGGAEKATPKAILRLMEWEGLTIFHVKSHLQKYRNAKFVPESAEGRPDKRASLCNLAHIDGKNGLQLKEALQLQLDVQRRLHEQLEIQRKLQLSIEEQAKQLKLIFDKQQETTRNLLESQNSNITSPSYMSSSPLENADILISEELENTHFSSEIS</sequence>
<dbReference type="NCBIfam" id="TIGR01557">
    <property type="entry name" value="myb_SHAQKYF"/>
    <property type="match status" value="1"/>
</dbReference>
<keyword evidence="4" id="KW-0175">Coiled coil</keyword>
<dbReference type="InterPro" id="IPR006447">
    <property type="entry name" value="Myb_dom_plants"/>
</dbReference>
<dbReference type="Pfam" id="PF14379">
    <property type="entry name" value="Myb_CC_LHEQLE"/>
    <property type="match status" value="1"/>
</dbReference>
<dbReference type="Pfam" id="PF00249">
    <property type="entry name" value="Myb_DNA-binding"/>
    <property type="match status" value="1"/>
</dbReference>
<dbReference type="InterPro" id="IPR001005">
    <property type="entry name" value="SANT/Myb"/>
</dbReference>
<dbReference type="Proteomes" id="UP001161247">
    <property type="component" value="Chromosome 3"/>
</dbReference>
<name>A0AAV1CP50_OLDCO</name>
<evidence type="ECO:0000313" key="8">
    <source>
        <dbReference type="EMBL" id="CAI9097409.1"/>
    </source>
</evidence>
<evidence type="ECO:0000256" key="1">
    <source>
        <dbReference type="ARBA" id="ARBA00004123"/>
    </source>
</evidence>
<dbReference type="InterPro" id="IPR017930">
    <property type="entry name" value="Myb_dom"/>
</dbReference>
<protein>
    <submittedName>
        <fullName evidence="8">OLC1v1033830C1</fullName>
    </submittedName>
</protein>
<proteinExistence type="inferred from homology"/>
<dbReference type="AlphaFoldDB" id="A0AAV1CP50"/>
<dbReference type="GO" id="GO:0003677">
    <property type="term" value="F:DNA binding"/>
    <property type="evidence" value="ECO:0007669"/>
    <property type="project" value="InterPro"/>
</dbReference>